<dbReference type="OrthoDB" id="10617426at2759"/>
<protein>
    <submittedName>
        <fullName evidence="2">Uncharacterized protein</fullName>
    </submittedName>
</protein>
<evidence type="ECO:0000313" key="3">
    <source>
        <dbReference type="Proteomes" id="UP000530660"/>
    </source>
</evidence>
<feature type="region of interest" description="Disordered" evidence="1">
    <location>
        <begin position="325"/>
        <end position="353"/>
    </location>
</feature>
<sequence length="484" mass="53668">MLSKNDIPDRFLWSTAWLNMLDFLSLPPFCPRDRCPNLLRHSLESLRLQQSTFGAQKVDELVVMVVRVVCSARMRRSAHGALVPSERRTQSESHGETNALPQRDKDSYSCATPSSLARAGDTVRSPLSSKSERQRWTRAVASDVLVTVTDPTGVTIDGTMHADALRLILMAREKLETTAKEKENQTDKRMTLEHLAQDDDMERGTVLLLRDATLLYFARSGPHLSIHPLNLAQIFPAEVSPSPKVRCYLHSARSRTPRQILDCYALCGNRSIQTSTNQTGGTSDAAHLADDQLLLEMIEQEANTYFRPKDHSVNTASNFEHVGCETGPKVPQENPDVGRSSQVPTHTKQGNSMRSKLKPLMRPLGEITNTASNFDHVSALMQGTSTEPSKLEGQINPRGSAFESLRPWANQDELLLQLVEQVDGNQIVSTRVMKDDASTQERDDSSAASNDVTLEGTVSVVQKNADDLDGLLWSLVPEGQFTRN</sequence>
<feature type="region of interest" description="Disordered" evidence="1">
    <location>
        <begin position="80"/>
        <end position="134"/>
    </location>
</feature>
<proteinExistence type="predicted"/>
<feature type="compositionally biased region" description="Basic and acidic residues" evidence="1">
    <location>
        <begin position="85"/>
        <end position="95"/>
    </location>
</feature>
<evidence type="ECO:0000256" key="1">
    <source>
        <dbReference type="SAM" id="MobiDB-lite"/>
    </source>
</evidence>
<dbReference type="AlphaFoldDB" id="A0A7J7IQ79"/>
<comment type="caution">
    <text evidence="2">The sequence shown here is derived from an EMBL/GenBank/DDBJ whole genome shotgun (WGS) entry which is preliminary data.</text>
</comment>
<name>A0A7J7IQ79_9RHOD</name>
<gene>
    <name evidence="2" type="ORF">F1559_003830</name>
</gene>
<accession>A0A7J7IQ79</accession>
<reference evidence="2 3" key="1">
    <citation type="journal article" date="2020" name="J. Phycol.">
        <title>Comparative genome analysis reveals Cyanidiococcus gen. nov., a new extremophilic red algal genus sister to Cyanidioschyzon (Cyanidioschyzonaceae, Rhodophyta).</title>
        <authorList>
            <person name="Liu S.-L."/>
            <person name="Chiang Y.-R."/>
            <person name="Yoon H.S."/>
            <person name="Fu H.-Y."/>
        </authorList>
    </citation>
    <scope>NUCLEOTIDE SEQUENCE [LARGE SCALE GENOMIC DNA]</scope>
    <source>
        <strain evidence="2 3">THAL066</strain>
    </source>
</reference>
<feature type="compositionally biased region" description="Polar residues" evidence="1">
    <location>
        <begin position="339"/>
        <end position="353"/>
    </location>
</feature>
<organism evidence="2 3">
    <name type="scientific">Cyanidiococcus yangmingshanensis</name>
    <dbReference type="NCBI Taxonomy" id="2690220"/>
    <lineage>
        <taxon>Eukaryota</taxon>
        <taxon>Rhodophyta</taxon>
        <taxon>Bangiophyceae</taxon>
        <taxon>Cyanidiales</taxon>
        <taxon>Cyanidiaceae</taxon>
        <taxon>Cyanidiococcus</taxon>
    </lineage>
</organism>
<evidence type="ECO:0000313" key="2">
    <source>
        <dbReference type="EMBL" id="KAF6005275.1"/>
    </source>
</evidence>
<dbReference type="Proteomes" id="UP000530660">
    <property type="component" value="Unassembled WGS sequence"/>
</dbReference>
<dbReference type="EMBL" id="VWRR01000001">
    <property type="protein sequence ID" value="KAF6005275.1"/>
    <property type="molecule type" value="Genomic_DNA"/>
</dbReference>
<keyword evidence="3" id="KW-1185">Reference proteome</keyword>